<keyword evidence="1 2" id="KW-0129">CBS domain</keyword>
<dbReference type="InterPro" id="IPR046342">
    <property type="entry name" value="CBS_dom_sf"/>
</dbReference>
<dbReference type="Gene3D" id="3.10.580.10">
    <property type="entry name" value="CBS-domain"/>
    <property type="match status" value="1"/>
</dbReference>
<reference evidence="4 5" key="1">
    <citation type="journal article" date="2010" name="ISME J.">
        <title>Fine-scale evolution: genomic, phenotypic and ecological differentiation in two coexisting Salinibacter ruber strains.</title>
        <authorList>
            <person name="Pena A."/>
            <person name="Teeling H."/>
            <person name="Huerta-Cepas J."/>
            <person name="Santos F."/>
            <person name="Yarza P."/>
            <person name="Brito-Echeverria J."/>
            <person name="Lucio M."/>
            <person name="Schmitt-Kopplin P."/>
            <person name="Meseguer I."/>
            <person name="Schenowitz C."/>
            <person name="Dossat C."/>
            <person name="Barbe V."/>
            <person name="Dopazo J."/>
            <person name="Rossello-Mora R."/>
            <person name="Schuler M."/>
            <person name="Glockner F.O."/>
            <person name="Amann R."/>
            <person name="Gabaldon T."/>
            <person name="Anton J."/>
        </authorList>
    </citation>
    <scope>NUCLEOTIDE SEQUENCE [LARGE SCALE GENOMIC DNA]</scope>
    <source>
        <strain evidence="4 5">M8</strain>
    </source>
</reference>
<dbReference type="AlphaFoldDB" id="D5HC25"/>
<dbReference type="KEGG" id="srm:SRM_02659"/>
<dbReference type="Proteomes" id="UP000000933">
    <property type="component" value="Chromosome"/>
</dbReference>
<proteinExistence type="predicted"/>
<dbReference type="CDD" id="cd04623">
    <property type="entry name" value="CBS_pair_bac_euk"/>
    <property type="match status" value="1"/>
</dbReference>
<dbReference type="SMART" id="SM00116">
    <property type="entry name" value="CBS"/>
    <property type="match status" value="2"/>
</dbReference>
<dbReference type="HOGENOM" id="CLU_1169999_0_0_10"/>
<feature type="domain" description="CBS" evidence="3">
    <location>
        <begin position="162"/>
        <end position="218"/>
    </location>
</feature>
<sequence length="237" mass="25728">MAAGAVVEVGAADTSASPLSVTYHTNRQRDRPTTCRGVPFPARVSAPYVHLDRRACLRSPSLLHSCVTAFLLPMDDEPAIPNSSVEDVLEAKGALHDPTTVLTAAPQDSVYDCIDRMAEIGVGSIVVTADGAIAGIFTERDHMRKMALEGRAPRDTAVQTVMTEDVATVTPAQSLEDALDRMRDLQCRHLPVVDADGQLSGIISMRDCMRQLSEAAKSKALQLIEYMEEEYVVRQYG</sequence>
<evidence type="ECO:0000313" key="5">
    <source>
        <dbReference type="Proteomes" id="UP000000933"/>
    </source>
</evidence>
<feature type="domain" description="CBS" evidence="3">
    <location>
        <begin position="96"/>
        <end position="156"/>
    </location>
</feature>
<dbReference type="EMBL" id="FP565814">
    <property type="protein sequence ID" value="CBH25580.1"/>
    <property type="molecule type" value="Genomic_DNA"/>
</dbReference>
<evidence type="ECO:0000256" key="1">
    <source>
        <dbReference type="ARBA" id="ARBA00023122"/>
    </source>
</evidence>
<reference evidence="5" key="2">
    <citation type="submission" date="2010-04" db="EMBL/GenBank/DDBJ databases">
        <title>Genome sequence of Salinibacter ruber M8.</title>
        <authorList>
            <consortium name="Genoscope"/>
        </authorList>
    </citation>
    <scope>NUCLEOTIDE SEQUENCE [LARGE SCALE GENOMIC DNA]</scope>
    <source>
        <strain evidence="5">M8</strain>
    </source>
</reference>
<dbReference type="SUPFAM" id="SSF54631">
    <property type="entry name" value="CBS-domain pair"/>
    <property type="match status" value="1"/>
</dbReference>
<dbReference type="InterPro" id="IPR000644">
    <property type="entry name" value="CBS_dom"/>
</dbReference>
<dbReference type="PANTHER" id="PTHR43080">
    <property type="entry name" value="CBS DOMAIN-CONTAINING PROTEIN CBSX3, MITOCHONDRIAL"/>
    <property type="match status" value="1"/>
</dbReference>
<evidence type="ECO:0000256" key="2">
    <source>
        <dbReference type="PROSITE-ProRule" id="PRU00703"/>
    </source>
</evidence>
<accession>D5HC25</accession>
<gene>
    <name evidence="4" type="ordered locus">SRM_02659</name>
</gene>
<dbReference type="InterPro" id="IPR051257">
    <property type="entry name" value="Diverse_CBS-Domain"/>
</dbReference>
<evidence type="ECO:0000313" key="4">
    <source>
        <dbReference type="EMBL" id="CBH25580.1"/>
    </source>
</evidence>
<dbReference type="InterPro" id="IPR044725">
    <property type="entry name" value="CBSX3_CBS_dom"/>
</dbReference>
<name>D5HC25_SALRM</name>
<organism evidence="4 5">
    <name type="scientific">Salinibacter ruber (strain M8)</name>
    <dbReference type="NCBI Taxonomy" id="761659"/>
    <lineage>
        <taxon>Bacteria</taxon>
        <taxon>Pseudomonadati</taxon>
        <taxon>Rhodothermota</taxon>
        <taxon>Rhodothermia</taxon>
        <taxon>Rhodothermales</taxon>
        <taxon>Salinibacteraceae</taxon>
        <taxon>Salinibacter</taxon>
    </lineage>
</organism>
<dbReference type="Pfam" id="PF00571">
    <property type="entry name" value="CBS"/>
    <property type="match status" value="2"/>
</dbReference>
<dbReference type="PROSITE" id="PS51371">
    <property type="entry name" value="CBS"/>
    <property type="match status" value="2"/>
</dbReference>
<evidence type="ECO:0000259" key="3">
    <source>
        <dbReference type="PROSITE" id="PS51371"/>
    </source>
</evidence>
<protein>
    <recommendedName>
        <fullName evidence="3">CBS domain-containing protein</fullName>
    </recommendedName>
</protein>
<dbReference type="PANTHER" id="PTHR43080:SF2">
    <property type="entry name" value="CBS DOMAIN-CONTAINING PROTEIN"/>
    <property type="match status" value="1"/>
</dbReference>